<evidence type="ECO:0000313" key="1">
    <source>
        <dbReference type="EMBL" id="PZD73088.1"/>
    </source>
</evidence>
<dbReference type="EMBL" id="PQWO01000007">
    <property type="protein sequence ID" value="PZD73088.1"/>
    <property type="molecule type" value="Genomic_DNA"/>
</dbReference>
<accession>A0A2W1JHY4</accession>
<sequence length="161" mass="18045">MAQSMTENSWITLAAQLVHGYGVASGRATHSPYPQGTIALQTPHFLELGLDLRGYYPGTLNLSIAPYDLQLRQPRWTFPLVEWFPNVCETFSFSPCRLVIKEVSVNGLIYYPHPDTKPAHFQDPSIVEVLAPYIGDLDQTSMISLEVKAQEIRIQSPGLTR</sequence>
<keyword evidence="2" id="KW-1185">Reference proteome</keyword>
<dbReference type="Proteomes" id="UP000248857">
    <property type="component" value="Unassembled WGS sequence"/>
</dbReference>
<dbReference type="AlphaFoldDB" id="A0A2W1JHY4"/>
<evidence type="ECO:0000313" key="2">
    <source>
        <dbReference type="Proteomes" id="UP000248857"/>
    </source>
</evidence>
<proteinExistence type="predicted"/>
<comment type="caution">
    <text evidence="1">The sequence shown here is derived from an EMBL/GenBank/DDBJ whole genome shotgun (WGS) entry which is preliminary data.</text>
</comment>
<reference evidence="1 2" key="1">
    <citation type="journal article" date="2018" name="Sci. Rep.">
        <title>A novel species of the marine cyanobacterium Acaryochloris with a unique pigment content and lifestyle.</title>
        <authorList>
            <person name="Partensky F."/>
            <person name="Six C."/>
            <person name="Ratin M."/>
            <person name="Garczarek L."/>
            <person name="Vaulot D."/>
            <person name="Probert I."/>
            <person name="Calteau A."/>
            <person name="Gourvil P."/>
            <person name="Marie D."/>
            <person name="Grebert T."/>
            <person name="Bouchier C."/>
            <person name="Le Panse S."/>
            <person name="Gachenot M."/>
            <person name="Rodriguez F."/>
            <person name="Garrido J.L."/>
        </authorList>
    </citation>
    <scope>NUCLEOTIDE SEQUENCE [LARGE SCALE GENOMIC DNA]</scope>
    <source>
        <strain evidence="1 2">RCC1774</strain>
    </source>
</reference>
<protein>
    <submittedName>
        <fullName evidence="1">Uncharacterized protein</fullName>
    </submittedName>
</protein>
<gene>
    <name evidence="1" type="ORF">C1752_02798</name>
</gene>
<name>A0A2W1JHY4_9CYAN</name>
<organism evidence="1 2">
    <name type="scientific">Acaryochloris thomasi RCC1774</name>
    <dbReference type="NCBI Taxonomy" id="1764569"/>
    <lineage>
        <taxon>Bacteria</taxon>
        <taxon>Bacillati</taxon>
        <taxon>Cyanobacteriota</taxon>
        <taxon>Cyanophyceae</taxon>
        <taxon>Acaryochloridales</taxon>
        <taxon>Acaryochloridaceae</taxon>
        <taxon>Acaryochloris</taxon>
        <taxon>Acaryochloris thomasi</taxon>
    </lineage>
</organism>